<comment type="subunit">
    <text evidence="3">Homotetramer.</text>
</comment>
<reference evidence="12" key="1">
    <citation type="journal article" date="2023" name="Arch. Microbiol.">
        <title>Desulfoferula mesophilus gen. nov. sp. nov., a mesophilic sulfate-reducing bacterium isolated from a brackish lake sediment.</title>
        <authorList>
            <person name="Watanabe T."/>
            <person name="Yabe T."/>
            <person name="Tsuji J.M."/>
            <person name="Fukui M."/>
        </authorList>
    </citation>
    <scope>NUCLEOTIDE SEQUENCE [LARGE SCALE GENOMIC DNA]</scope>
    <source>
        <strain evidence="12">12FAK</strain>
    </source>
</reference>
<dbReference type="PANTHER" id="PTHR43884">
    <property type="entry name" value="ACYL-COA DEHYDROGENASE"/>
    <property type="match status" value="1"/>
</dbReference>
<evidence type="ECO:0000259" key="10">
    <source>
        <dbReference type="Pfam" id="PF02771"/>
    </source>
</evidence>
<keyword evidence="6 7" id="KW-0560">Oxidoreductase</keyword>
<dbReference type="PANTHER" id="PTHR43884:SF12">
    <property type="entry name" value="ISOVALERYL-COA DEHYDROGENASE, MITOCHONDRIAL-RELATED"/>
    <property type="match status" value="1"/>
</dbReference>
<dbReference type="InterPro" id="IPR013786">
    <property type="entry name" value="AcylCoA_DH/ox_N"/>
</dbReference>
<dbReference type="Gene3D" id="1.10.540.10">
    <property type="entry name" value="Acyl-CoA dehydrogenase/oxidase, N-terminal domain"/>
    <property type="match status" value="1"/>
</dbReference>
<dbReference type="InterPro" id="IPR009075">
    <property type="entry name" value="AcylCo_DH/oxidase_C"/>
</dbReference>
<dbReference type="InterPro" id="IPR037069">
    <property type="entry name" value="AcylCoA_DH/ox_N_sf"/>
</dbReference>
<protein>
    <submittedName>
        <fullName evidence="11">Acyl-CoA dehydrogenase</fullName>
    </submittedName>
</protein>
<evidence type="ECO:0000313" key="12">
    <source>
        <dbReference type="Proteomes" id="UP001366166"/>
    </source>
</evidence>
<name>A0AAU9ED88_9BACT</name>
<keyword evidence="4 7" id="KW-0285">Flavoprotein</keyword>
<comment type="similarity">
    <text evidence="2 7">Belongs to the acyl-CoA dehydrogenase family.</text>
</comment>
<dbReference type="Proteomes" id="UP001366166">
    <property type="component" value="Chromosome"/>
</dbReference>
<dbReference type="RefSeq" id="WP_338606465.1">
    <property type="nucleotide sequence ID" value="NZ_AP028679.1"/>
</dbReference>
<evidence type="ECO:0000256" key="2">
    <source>
        <dbReference type="ARBA" id="ARBA00009347"/>
    </source>
</evidence>
<evidence type="ECO:0000256" key="4">
    <source>
        <dbReference type="ARBA" id="ARBA00022630"/>
    </source>
</evidence>
<evidence type="ECO:0000256" key="7">
    <source>
        <dbReference type="RuleBase" id="RU362125"/>
    </source>
</evidence>
<keyword evidence="12" id="KW-1185">Reference proteome</keyword>
<evidence type="ECO:0000256" key="6">
    <source>
        <dbReference type="ARBA" id="ARBA00023002"/>
    </source>
</evidence>
<organism evidence="11 12">
    <name type="scientific">Desulfoferula mesophila</name>
    <dbReference type="NCBI Taxonomy" id="3058419"/>
    <lineage>
        <taxon>Bacteria</taxon>
        <taxon>Pseudomonadati</taxon>
        <taxon>Thermodesulfobacteriota</taxon>
        <taxon>Desulfarculia</taxon>
        <taxon>Desulfarculales</taxon>
        <taxon>Desulfarculaceae</taxon>
        <taxon>Desulfoferula</taxon>
    </lineage>
</organism>
<comment type="cofactor">
    <cofactor evidence="1 7">
        <name>FAD</name>
        <dbReference type="ChEBI" id="CHEBI:57692"/>
    </cofactor>
</comment>
<evidence type="ECO:0000259" key="9">
    <source>
        <dbReference type="Pfam" id="PF02770"/>
    </source>
</evidence>
<dbReference type="SUPFAM" id="SSF56645">
    <property type="entry name" value="Acyl-CoA dehydrogenase NM domain-like"/>
    <property type="match status" value="1"/>
</dbReference>
<evidence type="ECO:0000313" key="11">
    <source>
        <dbReference type="EMBL" id="BEQ14790.1"/>
    </source>
</evidence>
<gene>
    <name evidence="11" type="ORF">FAK_18560</name>
</gene>
<dbReference type="FunFam" id="1.20.140.10:FF:000001">
    <property type="entry name" value="Acyl-CoA dehydrogenase"/>
    <property type="match status" value="1"/>
</dbReference>
<dbReference type="AlphaFoldDB" id="A0AAU9ED88"/>
<feature type="domain" description="Acyl-CoA oxidase/dehydrogenase middle" evidence="9">
    <location>
        <begin position="124"/>
        <end position="217"/>
    </location>
</feature>
<proteinExistence type="inferred from homology"/>
<feature type="domain" description="Acyl-CoA dehydrogenase/oxidase C-terminal" evidence="8">
    <location>
        <begin position="231"/>
        <end position="377"/>
    </location>
</feature>
<evidence type="ECO:0000256" key="1">
    <source>
        <dbReference type="ARBA" id="ARBA00001974"/>
    </source>
</evidence>
<dbReference type="GO" id="GO:0050660">
    <property type="term" value="F:flavin adenine dinucleotide binding"/>
    <property type="evidence" value="ECO:0007669"/>
    <property type="project" value="InterPro"/>
</dbReference>
<evidence type="ECO:0000259" key="8">
    <source>
        <dbReference type="Pfam" id="PF00441"/>
    </source>
</evidence>
<dbReference type="Pfam" id="PF02771">
    <property type="entry name" value="Acyl-CoA_dh_N"/>
    <property type="match status" value="1"/>
</dbReference>
<dbReference type="PIRSF" id="PIRSF016578">
    <property type="entry name" value="HsaA"/>
    <property type="match status" value="1"/>
</dbReference>
<dbReference type="GO" id="GO:0003995">
    <property type="term" value="F:acyl-CoA dehydrogenase activity"/>
    <property type="evidence" value="ECO:0007669"/>
    <property type="project" value="TreeGrafter"/>
</dbReference>
<keyword evidence="5 7" id="KW-0274">FAD</keyword>
<accession>A0AAU9ED88</accession>
<dbReference type="InterPro" id="IPR006091">
    <property type="entry name" value="Acyl-CoA_Oxase/DH_mid-dom"/>
</dbReference>
<sequence>MESIFLTEKEQAYALEAREFFKLEARSHVLAMDRDNKYPFELLKKMGEKGYIGVRFPAKYGGGGLDMMHEALVNEETAAQSYALACARSVPHHCAFIIANYGSEEQKRKYLPGIFTADILTAECITEPTGGSDAVRMKTKAELKGDKWVINGEKRFQASGAVADLFVVFAMTEHDVHPSKGMSVFAVEKDAPGIVAMEEFDTLGWRGLRIVSELIFDGTEIPKENLIGERGQGFPILMDMLNSERILVASGLLGTARTCLEIATAYTMEREAFHRPIRNFEGVSFKVAEMATRLEAASLLRFKAARMLDMGQDVTKVAAMAKGFAAENSYWVANEALQVMGGIGYTTKHDIERHFRDIRGGMVAVGTNEIMKLVVQREHYLDFAKDKEKVG</sequence>
<dbReference type="Gene3D" id="1.20.140.10">
    <property type="entry name" value="Butyryl-CoA Dehydrogenase, subunit A, domain 3"/>
    <property type="match status" value="1"/>
</dbReference>
<dbReference type="FunFam" id="2.40.110.10:FF:000002">
    <property type="entry name" value="Acyl-CoA dehydrogenase fadE12"/>
    <property type="match status" value="1"/>
</dbReference>
<dbReference type="InterPro" id="IPR046373">
    <property type="entry name" value="Acyl-CoA_Oxase/DH_mid-dom_sf"/>
</dbReference>
<dbReference type="InterPro" id="IPR036250">
    <property type="entry name" value="AcylCo_DH-like_C"/>
</dbReference>
<dbReference type="Pfam" id="PF02770">
    <property type="entry name" value="Acyl-CoA_dh_M"/>
    <property type="match status" value="1"/>
</dbReference>
<dbReference type="Gene3D" id="2.40.110.10">
    <property type="entry name" value="Butyryl-CoA Dehydrogenase, subunit A, domain 2"/>
    <property type="match status" value="1"/>
</dbReference>
<dbReference type="InterPro" id="IPR009100">
    <property type="entry name" value="AcylCoA_DH/oxidase_NM_dom_sf"/>
</dbReference>
<dbReference type="EMBL" id="AP028679">
    <property type="protein sequence ID" value="BEQ14790.1"/>
    <property type="molecule type" value="Genomic_DNA"/>
</dbReference>
<dbReference type="Pfam" id="PF00441">
    <property type="entry name" value="Acyl-CoA_dh_1"/>
    <property type="match status" value="1"/>
</dbReference>
<dbReference type="SUPFAM" id="SSF47203">
    <property type="entry name" value="Acyl-CoA dehydrogenase C-terminal domain-like"/>
    <property type="match status" value="1"/>
</dbReference>
<evidence type="ECO:0000256" key="5">
    <source>
        <dbReference type="ARBA" id="ARBA00022827"/>
    </source>
</evidence>
<evidence type="ECO:0000256" key="3">
    <source>
        <dbReference type="ARBA" id="ARBA00011881"/>
    </source>
</evidence>
<dbReference type="KEGG" id="dmp:FAK_18560"/>
<feature type="domain" description="Acyl-CoA dehydrogenase/oxidase N-terminal" evidence="10">
    <location>
        <begin position="7"/>
        <end position="116"/>
    </location>
</feature>